<evidence type="ECO:0000313" key="3">
    <source>
        <dbReference type="EMBL" id="MEW4366528.1"/>
    </source>
</evidence>
<evidence type="ECO:0008006" key="5">
    <source>
        <dbReference type="Google" id="ProtNLM"/>
    </source>
</evidence>
<accession>A0ABV3MQQ9</accession>
<evidence type="ECO:0000256" key="2">
    <source>
        <dbReference type="SAM" id="SignalP"/>
    </source>
</evidence>
<proteinExistence type="predicted"/>
<keyword evidence="2" id="KW-0732">Signal</keyword>
<evidence type="ECO:0000313" key="4">
    <source>
        <dbReference type="Proteomes" id="UP001554427"/>
    </source>
</evidence>
<feature type="signal peptide" evidence="2">
    <location>
        <begin position="1"/>
        <end position="27"/>
    </location>
</feature>
<gene>
    <name evidence="3" type="ORF">ABVT42_13740</name>
</gene>
<reference evidence="3 4" key="1">
    <citation type="submission" date="2024-06" db="EMBL/GenBank/DDBJ databases">
        <title>Aliikangiella maris sp. nov., sp. nov., a phycosphere bacterium isolated from seawater and ecosystem role in Phaeocystis globosa blooms.</title>
        <authorList>
            <person name="Li F."/>
        </authorList>
    </citation>
    <scope>NUCLEOTIDE SEQUENCE [LARGE SCALE GENOMIC DNA]</scope>
    <source>
        <strain evidence="3 4">GXAS 306</strain>
    </source>
</reference>
<dbReference type="Proteomes" id="UP001554427">
    <property type="component" value="Unassembled WGS sequence"/>
</dbReference>
<feature type="chain" id="PRO_5045532699" description="DUF3450 domain-containing protein" evidence="2">
    <location>
        <begin position="28"/>
        <end position="306"/>
    </location>
</feature>
<feature type="coiled-coil region" evidence="1">
    <location>
        <begin position="146"/>
        <end position="237"/>
    </location>
</feature>
<keyword evidence="4" id="KW-1185">Reference proteome</keyword>
<sequence>MMKHCLIKKSVIAFSSILALQTGTLTAQSDNFERAQKELKIMSKIFDTSLAEQHQNKAAIYGSKNTEATYLAKQGMVFSFNFSKGSFDSINSWEDFGEGIGHFVEAVASEVGNAIANIPDVSIPHPPQPISPTELEMDEVEQFEAYQEHMEMLERLRERNHVQREKVRDLQREIRSLEREKLHFESRKENESAVNNEKIKAMKVELQKQVDKLNQEMESYKKSMQEYRDKRSKKRTENIKRKTDIIFSTLCDYGATLRSLNKGEYVTIIFKNFQNNEDKIHVFDYSDIKSCNSKDNLLRSATTYQL</sequence>
<evidence type="ECO:0000256" key="1">
    <source>
        <dbReference type="SAM" id="Coils"/>
    </source>
</evidence>
<name>A0ABV3MQQ9_9GAMM</name>
<keyword evidence="1" id="KW-0175">Coiled coil</keyword>
<organism evidence="3 4">
    <name type="scientific">Aliikangiella maris</name>
    <dbReference type="NCBI Taxonomy" id="3162458"/>
    <lineage>
        <taxon>Bacteria</taxon>
        <taxon>Pseudomonadati</taxon>
        <taxon>Pseudomonadota</taxon>
        <taxon>Gammaproteobacteria</taxon>
        <taxon>Oceanospirillales</taxon>
        <taxon>Pleioneaceae</taxon>
        <taxon>Aliikangiella</taxon>
    </lineage>
</organism>
<comment type="caution">
    <text evidence="3">The sequence shown here is derived from an EMBL/GenBank/DDBJ whole genome shotgun (WGS) entry which is preliminary data.</text>
</comment>
<protein>
    <recommendedName>
        <fullName evidence="5">DUF3450 domain-containing protein</fullName>
    </recommendedName>
</protein>
<dbReference type="EMBL" id="JBFDAH010000014">
    <property type="protein sequence ID" value="MEW4366528.1"/>
    <property type="molecule type" value="Genomic_DNA"/>
</dbReference>